<dbReference type="InterPro" id="IPR016024">
    <property type="entry name" value="ARM-type_fold"/>
</dbReference>
<evidence type="ECO:0000256" key="12">
    <source>
        <dbReference type="SAM" id="MobiDB-lite"/>
    </source>
</evidence>
<dbReference type="OrthoDB" id="66599at2759"/>
<name>A0A2G8K8T0_STIJA</name>
<feature type="region of interest" description="Disordered" evidence="12">
    <location>
        <begin position="602"/>
        <end position="653"/>
    </location>
</feature>
<evidence type="ECO:0000256" key="7">
    <source>
        <dbReference type="ARBA" id="ARBA00023212"/>
    </source>
</evidence>
<proteinExistence type="predicted"/>
<feature type="transmembrane region" description="Helical" evidence="13">
    <location>
        <begin position="50"/>
        <end position="74"/>
    </location>
</feature>
<evidence type="ECO:0000313" key="15">
    <source>
        <dbReference type="EMBL" id="PIK44373.1"/>
    </source>
</evidence>
<organism evidence="15 16">
    <name type="scientific">Stichopus japonicus</name>
    <name type="common">Sea cucumber</name>
    <dbReference type="NCBI Taxonomy" id="307972"/>
    <lineage>
        <taxon>Eukaryota</taxon>
        <taxon>Metazoa</taxon>
        <taxon>Echinodermata</taxon>
        <taxon>Eleutherozoa</taxon>
        <taxon>Echinozoa</taxon>
        <taxon>Holothuroidea</taxon>
        <taxon>Aspidochirotacea</taxon>
        <taxon>Aspidochirotida</taxon>
        <taxon>Stichopodidae</taxon>
        <taxon>Apostichopus</taxon>
    </lineage>
</organism>
<feature type="transmembrane region" description="Helical" evidence="13">
    <location>
        <begin position="20"/>
        <end position="43"/>
    </location>
</feature>
<dbReference type="Pfam" id="PF21040">
    <property type="entry name" value="CEP104-like_TOG"/>
    <property type="match status" value="1"/>
</dbReference>
<evidence type="ECO:0000256" key="6">
    <source>
        <dbReference type="ARBA" id="ARBA00023054"/>
    </source>
</evidence>
<evidence type="ECO:0000256" key="10">
    <source>
        <dbReference type="ARBA" id="ARBA00065345"/>
    </source>
</evidence>
<gene>
    <name evidence="15" type="ORF">BSL78_18767</name>
</gene>
<dbReference type="PANTHER" id="PTHR13371:SF0">
    <property type="entry name" value="CENTROSOMAL PROTEIN OF 104 KDA"/>
    <property type="match status" value="1"/>
</dbReference>
<evidence type="ECO:0000256" key="8">
    <source>
        <dbReference type="ARBA" id="ARBA00023273"/>
    </source>
</evidence>
<keyword evidence="5" id="KW-0677">Repeat</keyword>
<dbReference type="SMART" id="SM01349">
    <property type="entry name" value="TOG"/>
    <property type="match status" value="1"/>
</dbReference>
<feature type="compositionally biased region" description="Polar residues" evidence="12">
    <location>
        <begin position="617"/>
        <end position="629"/>
    </location>
</feature>
<keyword evidence="13" id="KW-1133">Transmembrane helix</keyword>
<dbReference type="PANTHER" id="PTHR13371">
    <property type="entry name" value="GLYCINE-, GLUTAMATE-, THIENYLCYCLOHEXYLPIPERIDINE-BINDING PROTEIN"/>
    <property type="match status" value="1"/>
</dbReference>
<feature type="compositionally biased region" description="Basic and acidic residues" evidence="12">
    <location>
        <begin position="220"/>
        <end position="258"/>
    </location>
</feature>
<keyword evidence="16" id="KW-1185">Reference proteome</keyword>
<sequence length="744" mass="84048">MAGDYSVVVCFFIKIYATDYTVVICCFIQIYATNYSVVVCWFIKIYATDYSVVVCCFIKIYATDYIVLVGVIAINVLGDEVDDEGNVIPDDKQRDPDFISPMDDLAFDMYQDPEVAQIIRKLDVRKNEAVLQKGSRNCLYCQGGIRRCQRLKQAIVDLQKVGERIGRFEVEKRRAIETEDYDLAKVKKIQMDEYRLQIYKQLELHDLLESSKSENTPSDVPKERSPRRERNPEERSPRNAPLREKATVDVGSRAEDRPLPTLKNSPRDQPDPIQASPRSPEPEVTREEIEQEEKQEETTGTSEIPPGVTSDVLREASGAIDTFGEQTVFKIFAKNWSLRKEGLNEVRSHLDGVEERDKELLRNILRATVYLIVKLLKDKVIAVFTATLDLISYTIADWLVKHKMAKNDTSYVVENVLPELIGRIGDTNARLKGAAVDYIVEFAGLREVRLLHTVPGQCTIPFKPNSQAKMAVTKVDIVIRLVQVLGVDNNSGLTVDNVMTFAMKAVQHMAGEVRDAGMQLICELYKVNGPEVKSRLPNEEDPKVLKNPLYVKIFNGLNKIDGKPTRQEQQALTKKANWPREKAKKEEIEGLEQQLADLKAATQAAEAAKKRNKEGGSLNTNSNGNQSKTPRAISPGVKGKTKIPTRTPSIAEQSEAGEDDQCVFCGDKNEAYRDGGMDVHYWKQCPMLKKCPKCKQVVEVSGQTEHLLTECESRTKFAKCPRCSEAHEKTELDRYVTEKICERK</sequence>
<evidence type="ECO:0000256" key="1">
    <source>
        <dbReference type="ARBA" id="ARBA00004114"/>
    </source>
</evidence>
<feature type="domain" description="TOG" evidence="14">
    <location>
        <begin position="311"/>
        <end position="566"/>
    </location>
</feature>
<evidence type="ECO:0000313" key="16">
    <source>
        <dbReference type="Proteomes" id="UP000230750"/>
    </source>
</evidence>
<comment type="subcellular location">
    <subcellularLocation>
        <location evidence="2">Cell projection</location>
        <location evidence="2">Cilium</location>
    </subcellularLocation>
    <subcellularLocation>
        <location evidence="1">Cytoplasm</location>
        <location evidence="1">Cytoskeleton</location>
        <location evidence="1">Microtubule organizing center</location>
        <location evidence="1">Centrosome</location>
        <location evidence="1">Centriole</location>
    </subcellularLocation>
    <subcellularLocation>
        <location evidence="3">Cytoplasm</location>
        <location evidence="3">Cytoskeleton</location>
        <location evidence="3">Spindle pole</location>
    </subcellularLocation>
</comment>
<keyword evidence="4" id="KW-0963">Cytoplasm</keyword>
<dbReference type="AlphaFoldDB" id="A0A2G8K8T0"/>
<dbReference type="GO" id="GO:0005929">
    <property type="term" value="C:cilium"/>
    <property type="evidence" value="ECO:0007669"/>
    <property type="project" value="UniProtKB-SubCell"/>
</dbReference>
<dbReference type="InterPro" id="IPR011989">
    <property type="entry name" value="ARM-like"/>
</dbReference>
<dbReference type="InterPro" id="IPR048738">
    <property type="entry name" value="CEP104_Znf"/>
</dbReference>
<evidence type="ECO:0000256" key="11">
    <source>
        <dbReference type="ARBA" id="ARBA00068547"/>
    </source>
</evidence>
<dbReference type="Gene3D" id="1.25.10.10">
    <property type="entry name" value="Leucine-rich Repeat Variant"/>
    <property type="match status" value="1"/>
</dbReference>
<dbReference type="STRING" id="307972.A0A2G8K8T0"/>
<feature type="region of interest" description="Disordered" evidence="12">
    <location>
        <begin position="562"/>
        <end position="589"/>
    </location>
</feature>
<feature type="compositionally biased region" description="Basic and acidic residues" evidence="12">
    <location>
        <begin position="578"/>
        <end position="588"/>
    </location>
</feature>
<evidence type="ECO:0000256" key="2">
    <source>
        <dbReference type="ARBA" id="ARBA00004138"/>
    </source>
</evidence>
<keyword evidence="13" id="KW-0812">Transmembrane</keyword>
<dbReference type="FunFam" id="1.25.10.10:FF:000200">
    <property type="entry name" value="Centrosomal protein of 104 kDa"/>
    <property type="match status" value="1"/>
</dbReference>
<comment type="function">
    <text evidence="9">Required for ciliogenesis and for structural integrity at the ciliary tip.</text>
</comment>
<evidence type="ECO:0000256" key="4">
    <source>
        <dbReference type="ARBA" id="ARBA00022490"/>
    </source>
</evidence>
<evidence type="ECO:0000256" key="5">
    <source>
        <dbReference type="ARBA" id="ARBA00022737"/>
    </source>
</evidence>
<keyword evidence="13" id="KW-0472">Membrane</keyword>
<comment type="caution">
    <text evidence="15">The sequence shown here is derived from an EMBL/GenBank/DDBJ whole genome shotgun (WGS) entry which is preliminary data.</text>
</comment>
<dbReference type="GO" id="GO:0005814">
    <property type="term" value="C:centriole"/>
    <property type="evidence" value="ECO:0007669"/>
    <property type="project" value="UniProtKB-SubCell"/>
</dbReference>
<dbReference type="GO" id="GO:0000922">
    <property type="term" value="C:spindle pole"/>
    <property type="evidence" value="ECO:0007669"/>
    <property type="project" value="UniProtKB-SubCell"/>
</dbReference>
<accession>A0A2G8K8T0</accession>
<comment type="subunit">
    <text evidence="10">Interacts with CCP110 and CEP97. Interacts with ARMC9, TOGARAM1, CCDC66 and CSPP1.</text>
</comment>
<reference evidence="15 16" key="1">
    <citation type="journal article" date="2017" name="PLoS Biol.">
        <title>The sea cucumber genome provides insights into morphological evolution and visceral regeneration.</title>
        <authorList>
            <person name="Zhang X."/>
            <person name="Sun L."/>
            <person name="Yuan J."/>
            <person name="Sun Y."/>
            <person name="Gao Y."/>
            <person name="Zhang L."/>
            <person name="Li S."/>
            <person name="Dai H."/>
            <person name="Hamel J.F."/>
            <person name="Liu C."/>
            <person name="Yu Y."/>
            <person name="Liu S."/>
            <person name="Lin W."/>
            <person name="Guo K."/>
            <person name="Jin S."/>
            <person name="Xu P."/>
            <person name="Storey K.B."/>
            <person name="Huan P."/>
            <person name="Zhang T."/>
            <person name="Zhou Y."/>
            <person name="Zhang J."/>
            <person name="Lin C."/>
            <person name="Li X."/>
            <person name="Xing L."/>
            <person name="Huo D."/>
            <person name="Sun M."/>
            <person name="Wang L."/>
            <person name="Mercier A."/>
            <person name="Li F."/>
            <person name="Yang H."/>
            <person name="Xiang J."/>
        </authorList>
    </citation>
    <scope>NUCLEOTIDE SEQUENCE [LARGE SCALE GENOMIC DNA]</scope>
    <source>
        <strain evidence="15">Shaxun</strain>
        <tissue evidence="15">Muscle</tissue>
    </source>
</reference>
<dbReference type="Proteomes" id="UP000230750">
    <property type="component" value="Unassembled WGS sequence"/>
</dbReference>
<keyword evidence="8" id="KW-0966">Cell projection</keyword>
<dbReference type="EMBL" id="MRZV01000780">
    <property type="protein sequence ID" value="PIK44373.1"/>
    <property type="molecule type" value="Genomic_DNA"/>
</dbReference>
<evidence type="ECO:0000256" key="3">
    <source>
        <dbReference type="ARBA" id="ARBA00004647"/>
    </source>
</evidence>
<dbReference type="InterPro" id="IPR034085">
    <property type="entry name" value="TOG"/>
</dbReference>
<keyword evidence="7" id="KW-0206">Cytoskeleton</keyword>
<dbReference type="InterPro" id="IPR052607">
    <property type="entry name" value="CEP104-like"/>
</dbReference>
<keyword evidence="6" id="KW-0175">Coiled coil</keyword>
<evidence type="ECO:0000259" key="14">
    <source>
        <dbReference type="SMART" id="SM01349"/>
    </source>
</evidence>
<feature type="region of interest" description="Disordered" evidence="12">
    <location>
        <begin position="209"/>
        <end position="309"/>
    </location>
</feature>
<dbReference type="SUPFAM" id="SSF48371">
    <property type="entry name" value="ARM repeat"/>
    <property type="match status" value="1"/>
</dbReference>
<evidence type="ECO:0000256" key="9">
    <source>
        <dbReference type="ARBA" id="ARBA00059645"/>
    </source>
</evidence>
<dbReference type="Pfam" id="PF21039">
    <property type="entry name" value="CEP104_ZnF"/>
    <property type="match status" value="1"/>
</dbReference>
<protein>
    <recommendedName>
        <fullName evidence="11">Centrosomal protein of 104 kDa</fullName>
    </recommendedName>
</protein>
<evidence type="ECO:0000256" key="13">
    <source>
        <dbReference type="SAM" id="Phobius"/>
    </source>
</evidence>